<evidence type="ECO:0000256" key="9">
    <source>
        <dbReference type="SAM" id="MobiDB-lite"/>
    </source>
</evidence>
<feature type="region of interest" description="Disordered" evidence="9">
    <location>
        <begin position="216"/>
        <end position="244"/>
    </location>
</feature>
<dbReference type="Gene3D" id="3.90.1680.10">
    <property type="entry name" value="SOS response associated peptidase-like"/>
    <property type="match status" value="1"/>
</dbReference>
<dbReference type="GO" id="GO:0008233">
    <property type="term" value="F:peptidase activity"/>
    <property type="evidence" value="ECO:0007669"/>
    <property type="project" value="UniProtKB-KW"/>
</dbReference>
<dbReference type="GO" id="GO:0006508">
    <property type="term" value="P:proteolysis"/>
    <property type="evidence" value="ECO:0007669"/>
    <property type="project" value="UniProtKB-KW"/>
</dbReference>
<keyword evidence="2 8" id="KW-0645">Protease</keyword>
<reference evidence="11" key="1">
    <citation type="submission" date="2016-10" db="EMBL/GenBank/DDBJ databases">
        <authorList>
            <person name="Varghese N."/>
            <person name="Submissions S."/>
        </authorList>
    </citation>
    <scope>NUCLEOTIDE SEQUENCE [LARGE SCALE GENOMIC DNA]</scope>
    <source>
        <strain evidence="11">ATCC 25963</strain>
    </source>
</reference>
<dbReference type="GO" id="GO:0003697">
    <property type="term" value="F:single-stranded DNA binding"/>
    <property type="evidence" value="ECO:0007669"/>
    <property type="project" value="InterPro"/>
</dbReference>
<evidence type="ECO:0000256" key="8">
    <source>
        <dbReference type="RuleBase" id="RU364100"/>
    </source>
</evidence>
<dbReference type="PANTHER" id="PTHR13604:SF0">
    <property type="entry name" value="ABASIC SITE PROCESSING PROTEIN HMCES"/>
    <property type="match status" value="1"/>
</dbReference>
<evidence type="ECO:0000256" key="3">
    <source>
        <dbReference type="ARBA" id="ARBA00022763"/>
    </source>
</evidence>
<dbReference type="InterPro" id="IPR003738">
    <property type="entry name" value="SRAP"/>
</dbReference>
<gene>
    <name evidence="10" type="ORF">SAMN02745121_06732</name>
</gene>
<dbReference type="EMBL" id="FOMX01000027">
    <property type="protein sequence ID" value="SFF06382.1"/>
    <property type="molecule type" value="Genomic_DNA"/>
</dbReference>
<keyword evidence="4 8" id="KW-0378">Hydrolase</keyword>
<dbReference type="GO" id="GO:0106300">
    <property type="term" value="P:protein-DNA covalent cross-linking repair"/>
    <property type="evidence" value="ECO:0007669"/>
    <property type="project" value="InterPro"/>
</dbReference>
<protein>
    <recommendedName>
        <fullName evidence="8">Abasic site processing protein</fullName>
        <ecNumber evidence="8">3.4.-.-</ecNumber>
    </recommendedName>
</protein>
<dbReference type="AlphaFoldDB" id="A0A1I2FLM4"/>
<keyword evidence="3" id="KW-0227">DNA damage</keyword>
<keyword evidence="5" id="KW-0190">Covalent protein-DNA linkage</keyword>
<evidence type="ECO:0000313" key="10">
    <source>
        <dbReference type="EMBL" id="SFF06382.1"/>
    </source>
</evidence>
<keyword evidence="11" id="KW-1185">Reference proteome</keyword>
<dbReference type="EC" id="3.4.-.-" evidence="8"/>
<evidence type="ECO:0000256" key="5">
    <source>
        <dbReference type="ARBA" id="ARBA00023124"/>
    </source>
</evidence>
<dbReference type="Proteomes" id="UP000199400">
    <property type="component" value="Unassembled WGS sequence"/>
</dbReference>
<keyword evidence="7" id="KW-0456">Lyase</keyword>
<dbReference type="InterPro" id="IPR036590">
    <property type="entry name" value="SRAP-like"/>
</dbReference>
<evidence type="ECO:0000256" key="6">
    <source>
        <dbReference type="ARBA" id="ARBA00023125"/>
    </source>
</evidence>
<accession>A0A1I2FLM4</accession>
<dbReference type="STRING" id="54.SAMN02745121_06732"/>
<dbReference type="SUPFAM" id="SSF143081">
    <property type="entry name" value="BB1717-like"/>
    <property type="match status" value="1"/>
</dbReference>
<dbReference type="RefSeq" id="WP_170136329.1">
    <property type="nucleotide sequence ID" value="NZ_FOMX01000027.1"/>
</dbReference>
<evidence type="ECO:0000256" key="4">
    <source>
        <dbReference type="ARBA" id="ARBA00022801"/>
    </source>
</evidence>
<evidence type="ECO:0000256" key="7">
    <source>
        <dbReference type="ARBA" id="ARBA00023239"/>
    </source>
</evidence>
<organism evidence="10 11">
    <name type="scientific">Nannocystis exedens</name>
    <dbReference type="NCBI Taxonomy" id="54"/>
    <lineage>
        <taxon>Bacteria</taxon>
        <taxon>Pseudomonadati</taxon>
        <taxon>Myxococcota</taxon>
        <taxon>Polyangia</taxon>
        <taxon>Nannocystales</taxon>
        <taxon>Nannocystaceae</taxon>
        <taxon>Nannocystis</taxon>
    </lineage>
</organism>
<sequence>MCGRYTLTTPDLEALARVVQAEISPQLRAEYRPRYNIAPTQPTTIVCEEPEEGRRLELGVWGLHLAGGRPGAQINVRAETAATAPSSREVFARGRCGVLADGFYEWSGPKEHRRPHWFHTPGGRLIVFAGIYKDVRDEETGEVKRHFAILTTGANHTVGRHHDRMPAIVPRGQLGRWLAPLPRTTNMAERTALAHLLGPAPDDMLVDTPVSTRVNSPRFDEPACLEPEPTLIDEVSEPPRRRTK</sequence>
<evidence type="ECO:0000256" key="2">
    <source>
        <dbReference type="ARBA" id="ARBA00022670"/>
    </source>
</evidence>
<comment type="similarity">
    <text evidence="1 8">Belongs to the SOS response-associated peptidase family.</text>
</comment>
<evidence type="ECO:0000256" key="1">
    <source>
        <dbReference type="ARBA" id="ARBA00008136"/>
    </source>
</evidence>
<keyword evidence="6" id="KW-0238">DNA-binding</keyword>
<dbReference type="Pfam" id="PF02586">
    <property type="entry name" value="SRAP"/>
    <property type="match status" value="1"/>
</dbReference>
<name>A0A1I2FLM4_9BACT</name>
<dbReference type="GO" id="GO:0016829">
    <property type="term" value="F:lyase activity"/>
    <property type="evidence" value="ECO:0007669"/>
    <property type="project" value="UniProtKB-KW"/>
</dbReference>
<proteinExistence type="inferred from homology"/>
<dbReference type="PANTHER" id="PTHR13604">
    <property type="entry name" value="DC12-RELATED"/>
    <property type="match status" value="1"/>
</dbReference>
<evidence type="ECO:0000313" key="11">
    <source>
        <dbReference type="Proteomes" id="UP000199400"/>
    </source>
</evidence>